<dbReference type="Gene3D" id="3.20.20.80">
    <property type="entry name" value="Glycosidases"/>
    <property type="match status" value="1"/>
</dbReference>
<accession>A0ABZ2TPX1</accession>
<dbReference type="InterPro" id="IPR026071">
    <property type="entry name" value="Glyco_Hydrolase_99"/>
</dbReference>
<evidence type="ECO:0000256" key="7">
    <source>
        <dbReference type="ARBA" id="ARBA00023034"/>
    </source>
</evidence>
<evidence type="ECO:0000256" key="5">
    <source>
        <dbReference type="ARBA" id="ARBA00022968"/>
    </source>
</evidence>
<dbReference type="SUPFAM" id="SSF50370">
    <property type="entry name" value="Ricin B-like lectins"/>
    <property type="match status" value="1"/>
</dbReference>
<dbReference type="Pfam" id="PF16317">
    <property type="entry name" value="Glyco_hydro_99"/>
    <property type="match status" value="1"/>
</dbReference>
<dbReference type="Pfam" id="PF18962">
    <property type="entry name" value="Por_Secre_tail"/>
    <property type="match status" value="1"/>
</dbReference>
<feature type="domain" description="Secretion system C-terminal sorting" evidence="9">
    <location>
        <begin position="546"/>
        <end position="617"/>
    </location>
</feature>
<keyword evidence="11" id="KW-1185">Reference proteome</keyword>
<evidence type="ECO:0000256" key="3">
    <source>
        <dbReference type="ARBA" id="ARBA00022729"/>
    </source>
</evidence>
<dbReference type="NCBIfam" id="TIGR04183">
    <property type="entry name" value="Por_Secre_tail"/>
    <property type="match status" value="1"/>
</dbReference>
<evidence type="ECO:0000256" key="2">
    <source>
        <dbReference type="ARBA" id="ARBA00022692"/>
    </source>
</evidence>
<keyword evidence="4" id="KW-0378">Hydrolase</keyword>
<dbReference type="Proteomes" id="UP001491088">
    <property type="component" value="Chromosome"/>
</dbReference>
<evidence type="ECO:0000259" key="9">
    <source>
        <dbReference type="Pfam" id="PF18962"/>
    </source>
</evidence>
<keyword evidence="8" id="KW-0472">Membrane</keyword>
<keyword evidence="6" id="KW-1133">Transmembrane helix</keyword>
<evidence type="ECO:0000313" key="10">
    <source>
        <dbReference type="EMBL" id="WYW55182.1"/>
    </source>
</evidence>
<keyword evidence="5" id="KW-0735">Signal-anchor</keyword>
<dbReference type="PANTHER" id="PTHR13572">
    <property type="entry name" value="ENDO-ALPHA-1,2-MANNOSIDASE"/>
    <property type="match status" value="1"/>
</dbReference>
<evidence type="ECO:0000256" key="1">
    <source>
        <dbReference type="ARBA" id="ARBA00004323"/>
    </source>
</evidence>
<keyword evidence="3" id="KW-0732">Signal</keyword>
<dbReference type="Gene3D" id="2.80.10.50">
    <property type="match status" value="1"/>
</dbReference>
<sequence length="618" mass="70874">MSKTFFKYCSILFFVGCFYTTFSQQTETFDKPVYMHYMPWFDSPNYNNNWGSHWTMANKNPNVIVDEITGEREIASHYYPLIGPYDSQDPDVIEYHFLLMKYSGVDGILINWYGKVGTNGDIDLLLENSNAIADKSKVLDMDFSVIMEDRFVGSENGLNPVDYVHINIEYLKNNYFLNNNFIRTSSGKPFFGIFGPININDEASWDYAMTATGEDVVFLPLYWDKYKVGQNAGGGYDWVIDSGVSGINYFYESVAPSLDFAMGCAYPGFKDFYAEGGWGNNYFYLNHNDGELLNQTLDMAIQNKTSIDALQLVTWNDFGEGTMFEPTYEYGFKMLTNLQIKLGVSYSEYELQQIYRLFDLRKKHSNDQSIKNILNQSRDYFITYQVSNAIALMDNIEDLNNQKLYYIKNRFNSNYLFQDGGVVRYSAETSDDTFKWKLIIAGNGYYYLENAISGDKIHIENQTGSLECSSIDLNVQSSLWEKRTVNGTHIRFLNKSASNQYINIENDLGYAEHSSINTNWQSAQWELEDASNILGLNETTMKNILMFPNPTDGLVSIKSSNPISNISIYDVQGKQVNLEIIKKSISGITFSVKNLETGIYFINIQNNFEKTMIKLIVE</sequence>
<gene>
    <name evidence="10" type="ORF">WG950_11660</name>
</gene>
<dbReference type="RefSeq" id="WP_340932559.1">
    <property type="nucleotide sequence ID" value="NZ_CP150496.1"/>
</dbReference>
<reference evidence="10 11" key="1">
    <citation type="submission" date="2024-03" db="EMBL/GenBank/DDBJ databases">
        <authorList>
            <person name="Cao K."/>
        </authorList>
    </citation>
    <scope>NUCLEOTIDE SEQUENCE [LARGE SCALE GENOMIC DNA]</scope>
    <source>
        <strain evidence="10 11">MCCC 1K00696</strain>
    </source>
</reference>
<evidence type="ECO:0000256" key="8">
    <source>
        <dbReference type="ARBA" id="ARBA00023136"/>
    </source>
</evidence>
<evidence type="ECO:0000256" key="6">
    <source>
        <dbReference type="ARBA" id="ARBA00022989"/>
    </source>
</evidence>
<proteinExistence type="predicted"/>
<keyword evidence="2" id="KW-0812">Transmembrane</keyword>
<dbReference type="PANTHER" id="PTHR13572:SF4">
    <property type="entry name" value="RE57134P"/>
    <property type="match status" value="1"/>
</dbReference>
<comment type="subcellular location">
    <subcellularLocation>
        <location evidence="1">Golgi apparatus membrane</location>
        <topology evidence="1">Single-pass type II membrane protein</topology>
    </subcellularLocation>
</comment>
<name>A0ABZ2TPX1_9FLAO</name>
<evidence type="ECO:0000256" key="4">
    <source>
        <dbReference type="ARBA" id="ARBA00022801"/>
    </source>
</evidence>
<evidence type="ECO:0000313" key="11">
    <source>
        <dbReference type="Proteomes" id="UP001491088"/>
    </source>
</evidence>
<keyword evidence="7" id="KW-0333">Golgi apparatus</keyword>
<protein>
    <submittedName>
        <fullName evidence="10">T9SS type A sorting domain-containing protein</fullName>
    </submittedName>
</protein>
<dbReference type="EMBL" id="CP150496">
    <property type="protein sequence ID" value="WYW55182.1"/>
    <property type="molecule type" value="Genomic_DNA"/>
</dbReference>
<dbReference type="CDD" id="cd23432">
    <property type="entry name" value="beta-trefoil_Ricin_EndoBetaGal-like"/>
    <property type="match status" value="1"/>
</dbReference>
<dbReference type="InterPro" id="IPR026444">
    <property type="entry name" value="Secre_tail"/>
</dbReference>
<organism evidence="10 11">
    <name type="scientific">Polaribacter marinaquae</name>
    <dbReference type="NCBI Taxonomy" id="1642819"/>
    <lineage>
        <taxon>Bacteria</taxon>
        <taxon>Pseudomonadati</taxon>
        <taxon>Bacteroidota</taxon>
        <taxon>Flavobacteriia</taxon>
        <taxon>Flavobacteriales</taxon>
        <taxon>Flavobacteriaceae</taxon>
    </lineage>
</organism>
<dbReference type="InterPro" id="IPR035992">
    <property type="entry name" value="Ricin_B-like_lectins"/>
</dbReference>